<comment type="caution">
    <text evidence="3">The sequence shown here is derived from an EMBL/GenBank/DDBJ whole genome shotgun (WGS) entry which is preliminary data.</text>
</comment>
<evidence type="ECO:0000256" key="1">
    <source>
        <dbReference type="SAM" id="MobiDB-lite"/>
    </source>
</evidence>
<keyword evidence="2" id="KW-0812">Transmembrane</keyword>
<proteinExistence type="predicted"/>
<evidence type="ECO:0000313" key="3">
    <source>
        <dbReference type="EMBL" id="CAB9503374.1"/>
    </source>
</evidence>
<reference evidence="3" key="1">
    <citation type="submission" date="2020-06" db="EMBL/GenBank/DDBJ databases">
        <authorList>
            <consortium name="Plant Systems Biology data submission"/>
        </authorList>
    </citation>
    <scope>NUCLEOTIDE SEQUENCE</scope>
    <source>
        <strain evidence="3">D6</strain>
    </source>
</reference>
<dbReference type="EMBL" id="CAICTM010000162">
    <property type="protein sequence ID" value="CAB9503374.1"/>
    <property type="molecule type" value="Genomic_DNA"/>
</dbReference>
<organism evidence="3 4">
    <name type="scientific">Seminavis robusta</name>
    <dbReference type="NCBI Taxonomy" id="568900"/>
    <lineage>
        <taxon>Eukaryota</taxon>
        <taxon>Sar</taxon>
        <taxon>Stramenopiles</taxon>
        <taxon>Ochrophyta</taxon>
        <taxon>Bacillariophyta</taxon>
        <taxon>Bacillariophyceae</taxon>
        <taxon>Bacillariophycidae</taxon>
        <taxon>Naviculales</taxon>
        <taxon>Naviculaceae</taxon>
        <taxon>Seminavis</taxon>
    </lineage>
</organism>
<dbReference type="Proteomes" id="UP001153069">
    <property type="component" value="Unassembled WGS sequence"/>
</dbReference>
<evidence type="ECO:0000256" key="2">
    <source>
        <dbReference type="SAM" id="Phobius"/>
    </source>
</evidence>
<gene>
    <name evidence="3" type="ORF">SEMRO_163_G073380.1</name>
</gene>
<dbReference type="AlphaFoldDB" id="A0A9N8DP65"/>
<feature type="region of interest" description="Disordered" evidence="1">
    <location>
        <begin position="1"/>
        <end position="36"/>
    </location>
</feature>
<sequence length="463" mass="52744">MASSSKGTVTRRLPHPTPLPAASSSNDADSDDSSKLDRNIRRKQMIAVFGSVFLFFILMNAVPLVLTGDRATQQVEFHTAIQLDDDNKNTEMPRWMRDYFRWHAQQRRKLTAGSNEWKSMKFLLMQCLPNSRKCGGTADRLKPLPVMLLMAHKSRRLLLIKWGRPAELEAFLQPPQGGMDWRVPDWLHQQQEFRQGPRATNIEELIELTTNSEEFPMVKARVQAHDHGSVYYNEQRQQPDEPTFEQVYHLCWRVLFTPAHAVAKRIEQQFENSGMVPGHYVGIHIRALYGVSERDPAMIEHWTRNAIHCASQLEKQQLHSTAGPFYLSSDSSVALAVGMAYGMELGAQVVTRQTAEEKAPKQPYHLDKAPKSAKPSEFYDTFVDLYLLAMGRCVTYNMGGYGTWALYISPYTNHNNQSCSFQHHNASGIHKCEWAGARNPSKAMTKQQQTTIPNKALFLPPMK</sequence>
<accession>A0A9N8DP65</accession>
<keyword evidence="4" id="KW-1185">Reference proteome</keyword>
<keyword evidence="2" id="KW-0472">Membrane</keyword>
<protein>
    <submittedName>
        <fullName evidence="3">Uncharacterized protein</fullName>
    </submittedName>
</protein>
<keyword evidence="2" id="KW-1133">Transmembrane helix</keyword>
<name>A0A9N8DP65_9STRA</name>
<feature type="transmembrane region" description="Helical" evidence="2">
    <location>
        <begin position="45"/>
        <end position="66"/>
    </location>
</feature>
<dbReference type="OrthoDB" id="46968at2759"/>
<evidence type="ECO:0000313" key="4">
    <source>
        <dbReference type="Proteomes" id="UP001153069"/>
    </source>
</evidence>